<sequence length="254" mass="28993">MNTFESPRWSIGPLSVIMEVPPARLKAPILPRNNLRWPKRNQRVFSRFLQIALMTTLSSGEVSTASDHPLASVAGGSMSHSPLMPGPQITYHSIRQEKVRNYHQRLEQLEDGRSLPGVYRTKVPKFRGVGFVARKHPISPDQYTMERAGNPQYVSHAARPSVGSNYTGYYVGGGASLVNRPKFPRLAKEGTWGWDYEHFCVKRRVNLLFSRGILYQDGEGQYEPDPPFEIANFFSFKYGERFHRILRNEKELSP</sequence>
<accession>A0A518H8J9</accession>
<dbReference type="EMBL" id="CP036426">
    <property type="protein sequence ID" value="QDV37165.1"/>
    <property type="molecule type" value="Genomic_DNA"/>
</dbReference>
<keyword evidence="2" id="KW-1185">Reference proteome</keyword>
<name>A0A518H8J9_9BACT</name>
<protein>
    <submittedName>
        <fullName evidence="1">Uncharacterized protein</fullName>
    </submittedName>
</protein>
<dbReference type="AlphaFoldDB" id="A0A518H8J9"/>
<reference evidence="1 2" key="1">
    <citation type="submission" date="2019-02" db="EMBL/GenBank/DDBJ databases">
        <title>Deep-cultivation of Planctomycetes and their phenomic and genomic characterization uncovers novel biology.</title>
        <authorList>
            <person name="Wiegand S."/>
            <person name="Jogler M."/>
            <person name="Boedeker C."/>
            <person name="Pinto D."/>
            <person name="Vollmers J."/>
            <person name="Rivas-Marin E."/>
            <person name="Kohn T."/>
            <person name="Peeters S.H."/>
            <person name="Heuer A."/>
            <person name="Rast P."/>
            <person name="Oberbeckmann S."/>
            <person name="Bunk B."/>
            <person name="Jeske O."/>
            <person name="Meyerdierks A."/>
            <person name="Storesund J.E."/>
            <person name="Kallscheuer N."/>
            <person name="Luecker S."/>
            <person name="Lage O.M."/>
            <person name="Pohl T."/>
            <person name="Merkel B.J."/>
            <person name="Hornburger P."/>
            <person name="Mueller R.-W."/>
            <person name="Bruemmer F."/>
            <person name="Labrenz M."/>
            <person name="Spormann A.M."/>
            <person name="Op den Camp H."/>
            <person name="Overmann J."/>
            <person name="Amann R."/>
            <person name="Jetten M.S.M."/>
            <person name="Mascher T."/>
            <person name="Medema M.H."/>
            <person name="Devos D.P."/>
            <person name="Kaster A.-K."/>
            <person name="Ovreas L."/>
            <person name="Rohde M."/>
            <person name="Galperin M.Y."/>
            <person name="Jogler C."/>
        </authorList>
    </citation>
    <scope>NUCLEOTIDE SEQUENCE [LARGE SCALE GENOMIC DNA]</scope>
    <source>
        <strain evidence="1 2">ElP</strain>
    </source>
</reference>
<organism evidence="1 2">
    <name type="scientific">Tautonia plasticadhaerens</name>
    <dbReference type="NCBI Taxonomy" id="2527974"/>
    <lineage>
        <taxon>Bacteria</taxon>
        <taxon>Pseudomonadati</taxon>
        <taxon>Planctomycetota</taxon>
        <taxon>Planctomycetia</taxon>
        <taxon>Isosphaerales</taxon>
        <taxon>Isosphaeraceae</taxon>
        <taxon>Tautonia</taxon>
    </lineage>
</organism>
<evidence type="ECO:0000313" key="1">
    <source>
        <dbReference type="EMBL" id="QDV37165.1"/>
    </source>
</evidence>
<proteinExistence type="predicted"/>
<gene>
    <name evidence="1" type="ORF">ElP_50980</name>
</gene>
<evidence type="ECO:0000313" key="2">
    <source>
        <dbReference type="Proteomes" id="UP000317835"/>
    </source>
</evidence>
<dbReference type="KEGG" id="tpla:ElP_50980"/>
<dbReference type="Proteomes" id="UP000317835">
    <property type="component" value="Chromosome"/>
</dbReference>